<dbReference type="Proteomes" id="UP000198414">
    <property type="component" value="Unassembled WGS sequence"/>
</dbReference>
<dbReference type="Gene3D" id="2.30.30.110">
    <property type="match status" value="1"/>
</dbReference>
<dbReference type="EMBL" id="BCMI01000016">
    <property type="protein sequence ID" value="GAX06358.1"/>
    <property type="molecule type" value="Genomic_DNA"/>
</dbReference>
<organism evidence="1 2">
    <name type="scientific">Secundilactobacillus pentosiphilus</name>
    <dbReference type="NCBI Taxonomy" id="1714682"/>
    <lineage>
        <taxon>Bacteria</taxon>
        <taxon>Bacillati</taxon>
        <taxon>Bacillota</taxon>
        <taxon>Bacilli</taxon>
        <taxon>Lactobacillales</taxon>
        <taxon>Lactobacillaceae</taxon>
        <taxon>Secundilactobacillus</taxon>
    </lineage>
</organism>
<proteinExistence type="predicted"/>
<dbReference type="SUPFAM" id="SSF50118">
    <property type="entry name" value="Cell growth inhibitor/plasmid maintenance toxic component"/>
    <property type="match status" value="1"/>
</dbReference>
<dbReference type="RefSeq" id="WP_089121401.1">
    <property type="nucleotide sequence ID" value="NZ_BCMI01000016.1"/>
</dbReference>
<evidence type="ECO:0000313" key="1">
    <source>
        <dbReference type="EMBL" id="GAX06358.1"/>
    </source>
</evidence>
<comment type="caution">
    <text evidence="1">The sequence shown here is derived from an EMBL/GenBank/DDBJ whole genome shotgun (WGS) entry which is preliminary data.</text>
</comment>
<reference evidence="1 2" key="1">
    <citation type="submission" date="2015-11" db="EMBL/GenBank/DDBJ databases">
        <title>Draft genome sequences of new species of the genus Lactobacillus isolated from orchardgrass silage.</title>
        <authorList>
            <person name="Tohno M."/>
            <person name="Tanizawa Y."/>
            <person name="Arita M."/>
        </authorList>
    </citation>
    <scope>NUCLEOTIDE SEQUENCE [LARGE SCALE GENOMIC DNA]</scope>
    <source>
        <strain evidence="1 2">IWT25</strain>
    </source>
</reference>
<evidence type="ECO:0000313" key="2">
    <source>
        <dbReference type="Proteomes" id="UP000198414"/>
    </source>
</evidence>
<accession>A0A1Z5IXS2</accession>
<dbReference type="OrthoDB" id="2223833at2"/>
<sequence>MQTNDVVSQYVYFTQQSGGKTRPLLVVATNSDKYLVYKITSKYENKPEAIKDRYFPIEDWEAAGLNKPSYVDTYSGTMWLPTARMNKKIGHLTDNDILRFQQFLNQI</sequence>
<evidence type="ECO:0008006" key="3">
    <source>
        <dbReference type="Google" id="ProtNLM"/>
    </source>
</evidence>
<gene>
    <name evidence="1" type="ORF">IWT25_01702</name>
</gene>
<protein>
    <recommendedName>
        <fullName evidence="3">Toxin-antitoxin addiction module toxin component MazF</fullName>
    </recommendedName>
</protein>
<dbReference type="AlphaFoldDB" id="A0A1Z5IXS2"/>
<dbReference type="InterPro" id="IPR011067">
    <property type="entry name" value="Plasmid_toxin/cell-grow_inhib"/>
</dbReference>
<name>A0A1Z5IXS2_9LACO</name>